<accession>A0A392TAF5</accession>
<evidence type="ECO:0000313" key="1">
    <source>
        <dbReference type="EMBL" id="MCI58028.1"/>
    </source>
</evidence>
<protein>
    <recommendedName>
        <fullName evidence="3">Endonuclease/exonuclease/phosphatase family protein</fullName>
    </recommendedName>
</protein>
<dbReference type="Proteomes" id="UP000265520">
    <property type="component" value="Unassembled WGS sequence"/>
</dbReference>
<proteinExistence type="predicted"/>
<evidence type="ECO:0000313" key="2">
    <source>
        <dbReference type="Proteomes" id="UP000265520"/>
    </source>
</evidence>
<comment type="caution">
    <text evidence="1">The sequence shown here is derived from an EMBL/GenBank/DDBJ whole genome shotgun (WGS) entry which is preliminary data.</text>
</comment>
<sequence>MSKRGFGDGLWCVVGDFNAVRRREEQRGIGTVMNSISSSDRREFDSFLVGLNLEDLDPV</sequence>
<organism evidence="1 2">
    <name type="scientific">Trifolium medium</name>
    <dbReference type="NCBI Taxonomy" id="97028"/>
    <lineage>
        <taxon>Eukaryota</taxon>
        <taxon>Viridiplantae</taxon>
        <taxon>Streptophyta</taxon>
        <taxon>Embryophyta</taxon>
        <taxon>Tracheophyta</taxon>
        <taxon>Spermatophyta</taxon>
        <taxon>Magnoliopsida</taxon>
        <taxon>eudicotyledons</taxon>
        <taxon>Gunneridae</taxon>
        <taxon>Pentapetalae</taxon>
        <taxon>rosids</taxon>
        <taxon>fabids</taxon>
        <taxon>Fabales</taxon>
        <taxon>Fabaceae</taxon>
        <taxon>Papilionoideae</taxon>
        <taxon>50 kb inversion clade</taxon>
        <taxon>NPAAA clade</taxon>
        <taxon>Hologalegina</taxon>
        <taxon>IRL clade</taxon>
        <taxon>Trifolieae</taxon>
        <taxon>Trifolium</taxon>
    </lineage>
</organism>
<reference evidence="1 2" key="1">
    <citation type="journal article" date="2018" name="Front. Plant Sci.">
        <title>Red Clover (Trifolium pratense) and Zigzag Clover (T. medium) - A Picture of Genomic Similarities and Differences.</title>
        <authorList>
            <person name="Dluhosova J."/>
            <person name="Istvanek J."/>
            <person name="Nedelnik J."/>
            <person name="Repkova J."/>
        </authorList>
    </citation>
    <scope>NUCLEOTIDE SEQUENCE [LARGE SCALE GENOMIC DNA]</scope>
    <source>
        <strain evidence="2">cv. 10/8</strain>
        <tissue evidence="1">Leaf</tissue>
    </source>
</reference>
<dbReference type="EMBL" id="LXQA010539060">
    <property type="protein sequence ID" value="MCI58028.1"/>
    <property type="molecule type" value="Genomic_DNA"/>
</dbReference>
<evidence type="ECO:0008006" key="3">
    <source>
        <dbReference type="Google" id="ProtNLM"/>
    </source>
</evidence>
<feature type="non-terminal residue" evidence="1">
    <location>
        <position position="59"/>
    </location>
</feature>
<dbReference type="AlphaFoldDB" id="A0A392TAF5"/>
<name>A0A392TAF5_9FABA</name>
<keyword evidence="2" id="KW-1185">Reference proteome</keyword>